<accession>A0ABT2ZMX3</accession>
<dbReference type="InterPro" id="IPR021333">
    <property type="entry name" value="DUF2946"/>
</dbReference>
<organism evidence="2 3">
    <name type="scientific">Albidovulum litorale</name>
    <dbReference type="NCBI Taxonomy" id="2984134"/>
    <lineage>
        <taxon>Bacteria</taxon>
        <taxon>Pseudomonadati</taxon>
        <taxon>Pseudomonadota</taxon>
        <taxon>Alphaproteobacteria</taxon>
        <taxon>Rhodobacterales</taxon>
        <taxon>Paracoccaceae</taxon>
        <taxon>Albidovulum</taxon>
    </lineage>
</organism>
<protein>
    <recommendedName>
        <fullName evidence="4">DUF2946 domain-containing protein</fullName>
    </recommendedName>
</protein>
<feature type="region of interest" description="Disordered" evidence="1">
    <location>
        <begin position="149"/>
        <end position="170"/>
    </location>
</feature>
<evidence type="ECO:0000313" key="2">
    <source>
        <dbReference type="EMBL" id="MCV2872365.1"/>
    </source>
</evidence>
<reference evidence="2 3" key="1">
    <citation type="submission" date="2022-10" db="EMBL/GenBank/DDBJ databases">
        <title>Defluviimonas sp. nov., isolated from ocean surface sediments.</title>
        <authorList>
            <person name="He W."/>
            <person name="Wang L."/>
            <person name="Zhang D.-F."/>
        </authorList>
    </citation>
    <scope>NUCLEOTIDE SEQUENCE [LARGE SCALE GENOMIC DNA]</scope>
    <source>
        <strain evidence="2 3">WL0050</strain>
    </source>
</reference>
<name>A0ABT2ZMX3_9RHOB</name>
<dbReference type="Proteomes" id="UP001652564">
    <property type="component" value="Unassembled WGS sequence"/>
</dbReference>
<sequence length="170" mass="17987">MGRSGVVRYVRLLIVLAIALAVGFAGGPRVHAMGVGGDAVAMVICSEDGAQTIYVRADGTPVPRGSDCAKCPLCIALSVLGLIGPEASGHARLSRRYRGIRPATIALRTRRYMRRQSRGPPSDNPDRLDPAQAAPVRMHLSAAGTGFIEAGSTDLGPRRTCGQHFKDARQ</sequence>
<keyword evidence="3" id="KW-1185">Reference proteome</keyword>
<comment type="caution">
    <text evidence="2">The sequence shown here is derived from an EMBL/GenBank/DDBJ whole genome shotgun (WGS) entry which is preliminary data.</text>
</comment>
<dbReference type="EMBL" id="JAOWKZ010000002">
    <property type="protein sequence ID" value="MCV2872365.1"/>
    <property type="molecule type" value="Genomic_DNA"/>
</dbReference>
<evidence type="ECO:0008006" key="4">
    <source>
        <dbReference type="Google" id="ProtNLM"/>
    </source>
</evidence>
<proteinExistence type="predicted"/>
<dbReference type="Pfam" id="PF11162">
    <property type="entry name" value="DUF2946"/>
    <property type="match status" value="1"/>
</dbReference>
<evidence type="ECO:0000256" key="1">
    <source>
        <dbReference type="SAM" id="MobiDB-lite"/>
    </source>
</evidence>
<gene>
    <name evidence="2" type="ORF">OEZ71_08660</name>
</gene>
<evidence type="ECO:0000313" key="3">
    <source>
        <dbReference type="Proteomes" id="UP001652564"/>
    </source>
</evidence>